<dbReference type="SUPFAM" id="SSF55729">
    <property type="entry name" value="Acyl-CoA N-acyltransferases (Nat)"/>
    <property type="match status" value="1"/>
</dbReference>
<dbReference type="InterPro" id="IPR000182">
    <property type="entry name" value="GNAT_dom"/>
</dbReference>
<dbReference type="KEGG" id="bmeg:BG04_5378"/>
<dbReference type="Gene3D" id="3.40.630.30">
    <property type="match status" value="1"/>
</dbReference>
<gene>
    <name evidence="1" type="ORF">BG04_5378</name>
</gene>
<reference evidence="1 2" key="1">
    <citation type="journal article" date="2015" name="Genome Announc.">
        <title>Complete genome sequences for 35 biothreat assay-relevant bacillus species.</title>
        <authorList>
            <person name="Johnson S.L."/>
            <person name="Daligault H.E."/>
            <person name="Davenport K.W."/>
            <person name="Jaissle J."/>
            <person name="Frey K.G."/>
            <person name="Ladner J.T."/>
            <person name="Broomall S.M."/>
            <person name="Bishop-Lilly K.A."/>
            <person name="Bruce D.C."/>
            <person name="Gibbons H.S."/>
            <person name="Coyne S.R."/>
            <person name="Lo C.C."/>
            <person name="Meincke L."/>
            <person name="Munk A.C."/>
            <person name="Koroleva G.I."/>
            <person name="Rosenzweig C.N."/>
            <person name="Palacios G.F."/>
            <person name="Redden C.L."/>
            <person name="Minogue T.D."/>
            <person name="Chain P.S."/>
        </authorList>
    </citation>
    <scope>NUCLEOTIDE SEQUENCE [LARGE SCALE GENOMIC DNA]</scope>
    <source>
        <strain evidence="2">ATCC 14581 / DSM 32 / JCM 2506 / NBRC 15308 / NCIMB 9376 / NCTC 10342 / NRRL B-14308 / VKM B-512</strain>
    </source>
</reference>
<evidence type="ECO:0000313" key="2">
    <source>
        <dbReference type="Proteomes" id="UP000031829"/>
    </source>
</evidence>
<dbReference type="AlphaFoldDB" id="A0A0B6AMA8"/>
<dbReference type="PROSITE" id="PS51186">
    <property type="entry name" value="GNAT"/>
    <property type="match status" value="1"/>
</dbReference>
<dbReference type="HOGENOM" id="CLU_087235_2_0_9"/>
<dbReference type="GO" id="GO:0016747">
    <property type="term" value="F:acyltransferase activity, transferring groups other than amino-acyl groups"/>
    <property type="evidence" value="ECO:0007669"/>
    <property type="project" value="InterPro"/>
</dbReference>
<organism evidence="1 2">
    <name type="scientific">Priestia megaterium (strain ATCC 14581 / DSM 32 / CCUG 1817 / JCM 2506 / NBRC 15308 / NCIMB 9376 / NCTC 10342 / NRRL B-14308 / VKM B-512 / Ford 19)</name>
    <name type="common">Bacillus megaterium</name>
    <dbReference type="NCBI Taxonomy" id="1348623"/>
    <lineage>
        <taxon>Bacteria</taxon>
        <taxon>Bacillati</taxon>
        <taxon>Bacillota</taxon>
        <taxon>Bacilli</taxon>
        <taxon>Bacillales</taxon>
        <taxon>Bacillaceae</taxon>
        <taxon>Priestia</taxon>
    </lineage>
</organism>
<proteinExistence type="predicted"/>
<evidence type="ECO:0000313" key="1">
    <source>
        <dbReference type="EMBL" id="AJI24651.1"/>
    </source>
</evidence>
<dbReference type="PANTHER" id="PTHR43617:SF34">
    <property type="entry name" value="PUTATIVE-RELATED"/>
    <property type="match status" value="1"/>
</dbReference>
<protein>
    <submittedName>
        <fullName evidence="1">Acetyltransferase domain protein</fullName>
    </submittedName>
</protein>
<dbReference type="InterPro" id="IPR016181">
    <property type="entry name" value="Acyl_CoA_acyltransferase"/>
</dbReference>
<sequence>MKIRKARKEDASAVTELLYDMLGSIARSHTAATTNEEALLRLKAFILSEKNRYSYHHITIAEVEEKVVGLMLCYEGSMLQTLYEPVKRFVRAKLNNPAWEIDIETEHGDYYIDSLCVDEAYRGKGIGTALLNVAKQEAKKRKMFLSLNVEYNNVEAKKLYQRIGFQEHKTIFIDKKPFFYMKTA</sequence>
<dbReference type="Pfam" id="PF00583">
    <property type="entry name" value="Acetyltransf_1"/>
    <property type="match status" value="1"/>
</dbReference>
<name>A0A0B6AMA8_PRIM2</name>
<keyword evidence="1" id="KW-0808">Transferase</keyword>
<dbReference type="InterPro" id="IPR050276">
    <property type="entry name" value="MshD_Acetyltransferase"/>
</dbReference>
<dbReference type="EMBL" id="CP009920">
    <property type="protein sequence ID" value="AJI24651.1"/>
    <property type="molecule type" value="Genomic_DNA"/>
</dbReference>
<accession>A0A0B6AMA8</accession>
<dbReference type="Proteomes" id="UP000031829">
    <property type="component" value="Chromosome"/>
</dbReference>
<dbReference type="CDD" id="cd04301">
    <property type="entry name" value="NAT_SF"/>
    <property type="match status" value="1"/>
</dbReference>
<dbReference type="GeneID" id="93643326"/>
<dbReference type="PANTHER" id="PTHR43617">
    <property type="entry name" value="L-AMINO ACID N-ACETYLTRANSFERASE"/>
    <property type="match status" value="1"/>
</dbReference>
<dbReference type="RefSeq" id="WP_016764587.1">
    <property type="nucleotide sequence ID" value="NZ_BCVB01000011.1"/>
</dbReference>